<accession>A0A5D3CEE7</accession>
<dbReference type="InterPro" id="IPR025312">
    <property type="entry name" value="DUF4216"/>
</dbReference>
<evidence type="ECO:0000313" key="2">
    <source>
        <dbReference type="EMBL" id="TYK09720.1"/>
    </source>
</evidence>
<dbReference type="Pfam" id="PF13952">
    <property type="entry name" value="DUF4216"/>
    <property type="match status" value="1"/>
</dbReference>
<dbReference type="EMBL" id="SSTD01011480">
    <property type="protein sequence ID" value="TYK09720.1"/>
    <property type="molecule type" value="Genomic_DNA"/>
</dbReference>
<sequence>MQMSSSKDKNLVIGDMSFYGVIQEIWELNYNTFNVPVFKCDWVQNSSGVWIDELGYVLIDLNRVGHKSDSFILASQAKQVFYVVDPSDVRLSIVLTPPQKDFEDRYNDDELGDTILQCEGILNDMPDVDLNNDLETISQRT</sequence>
<evidence type="ECO:0000313" key="3">
    <source>
        <dbReference type="Proteomes" id="UP000321947"/>
    </source>
</evidence>
<protein>
    <submittedName>
        <fullName evidence="2">Transposase</fullName>
    </submittedName>
</protein>
<reference evidence="2 3" key="1">
    <citation type="submission" date="2019-08" db="EMBL/GenBank/DDBJ databases">
        <title>Draft genome sequences of two oriental melons (Cucumis melo L. var makuwa).</title>
        <authorList>
            <person name="Kwon S.-Y."/>
        </authorList>
    </citation>
    <scope>NUCLEOTIDE SEQUENCE [LARGE SCALE GENOMIC DNA]</scope>
    <source>
        <strain evidence="3">cv. Chang Bougi</strain>
        <tissue evidence="2">Leaf</tissue>
    </source>
</reference>
<organism evidence="2 3">
    <name type="scientific">Cucumis melo var. makuwa</name>
    <name type="common">Oriental melon</name>
    <dbReference type="NCBI Taxonomy" id="1194695"/>
    <lineage>
        <taxon>Eukaryota</taxon>
        <taxon>Viridiplantae</taxon>
        <taxon>Streptophyta</taxon>
        <taxon>Embryophyta</taxon>
        <taxon>Tracheophyta</taxon>
        <taxon>Spermatophyta</taxon>
        <taxon>Magnoliopsida</taxon>
        <taxon>eudicotyledons</taxon>
        <taxon>Gunneridae</taxon>
        <taxon>Pentapetalae</taxon>
        <taxon>rosids</taxon>
        <taxon>fabids</taxon>
        <taxon>Cucurbitales</taxon>
        <taxon>Cucurbitaceae</taxon>
        <taxon>Benincaseae</taxon>
        <taxon>Cucumis</taxon>
    </lineage>
</organism>
<dbReference type="PANTHER" id="PTHR48258">
    <property type="entry name" value="DUF4218 DOMAIN-CONTAINING PROTEIN-RELATED"/>
    <property type="match status" value="1"/>
</dbReference>
<comment type="caution">
    <text evidence="2">The sequence shown here is derived from an EMBL/GenBank/DDBJ whole genome shotgun (WGS) entry which is preliminary data.</text>
</comment>
<feature type="domain" description="DUF4216" evidence="1">
    <location>
        <begin position="26"/>
        <end position="88"/>
    </location>
</feature>
<proteinExistence type="predicted"/>
<evidence type="ECO:0000259" key="1">
    <source>
        <dbReference type="Pfam" id="PF13952"/>
    </source>
</evidence>
<dbReference type="Proteomes" id="UP000321947">
    <property type="component" value="Unassembled WGS sequence"/>
</dbReference>
<name>A0A5D3CEE7_CUCMM</name>
<gene>
    <name evidence="2" type="ORF">E5676_scaffold447G001370</name>
</gene>
<dbReference type="AlphaFoldDB" id="A0A5D3CEE7"/>
<dbReference type="PANTHER" id="PTHR48258:SF9">
    <property type="entry name" value="OS01G0348150 PROTEIN"/>
    <property type="match status" value="1"/>
</dbReference>